<evidence type="ECO:0000313" key="2">
    <source>
        <dbReference type="Proteomes" id="UP000712600"/>
    </source>
</evidence>
<reference evidence="1" key="1">
    <citation type="submission" date="2019-12" db="EMBL/GenBank/DDBJ databases">
        <title>Genome sequencing and annotation of Brassica cretica.</title>
        <authorList>
            <person name="Studholme D.J."/>
            <person name="Sarris P."/>
        </authorList>
    </citation>
    <scope>NUCLEOTIDE SEQUENCE</scope>
    <source>
        <strain evidence="1">PFS-109/04</strain>
        <tissue evidence="1">Leaf</tissue>
    </source>
</reference>
<dbReference type="Gene3D" id="3.60.10.10">
    <property type="entry name" value="Endonuclease/exonuclease/phosphatase"/>
    <property type="match status" value="1"/>
</dbReference>
<dbReference type="Proteomes" id="UP000712600">
    <property type="component" value="Unassembled WGS sequence"/>
</dbReference>
<dbReference type="SUPFAM" id="SSF56219">
    <property type="entry name" value="DNase I-like"/>
    <property type="match status" value="1"/>
</dbReference>
<dbReference type="PANTHER" id="PTHR33710">
    <property type="entry name" value="BNAC02G09200D PROTEIN"/>
    <property type="match status" value="1"/>
</dbReference>
<sequence length="270" mass="31850">MLNSTTPIVNHPWAILGDFNQIIRSVHHSNSQDLEVDVSGMENLNLATQKAEIFEAQYKGLSFTWWNNQEATPISKKINHAFINQEWANKFPDGFAEFLEPHQSDHAPWPFRLPSAQRRVPKPFKFFNHIVDHPLFEDTVRAAWHPEEIIGICLFKLVRSLKLLEKELRRINKTHYSGISQRVKDQGEIVSQLQRRLLTQPGPQPAVQEHEARAKWQILAKAEEKFYHQRFRVQWYDLGDRSTTFYHKTVDQRAAQNHIHSCRWILDKRY</sequence>
<proteinExistence type="predicted"/>
<dbReference type="PANTHER" id="PTHR33710:SF86">
    <property type="entry name" value="VIRAL MOVEMENT PROTEIN"/>
    <property type="match status" value="1"/>
</dbReference>
<evidence type="ECO:0000313" key="1">
    <source>
        <dbReference type="EMBL" id="KAF3508473.1"/>
    </source>
</evidence>
<organism evidence="1 2">
    <name type="scientific">Brassica cretica</name>
    <name type="common">Mustard</name>
    <dbReference type="NCBI Taxonomy" id="69181"/>
    <lineage>
        <taxon>Eukaryota</taxon>
        <taxon>Viridiplantae</taxon>
        <taxon>Streptophyta</taxon>
        <taxon>Embryophyta</taxon>
        <taxon>Tracheophyta</taxon>
        <taxon>Spermatophyta</taxon>
        <taxon>Magnoliopsida</taxon>
        <taxon>eudicotyledons</taxon>
        <taxon>Gunneridae</taxon>
        <taxon>Pentapetalae</taxon>
        <taxon>rosids</taxon>
        <taxon>malvids</taxon>
        <taxon>Brassicales</taxon>
        <taxon>Brassicaceae</taxon>
        <taxon>Brassiceae</taxon>
        <taxon>Brassica</taxon>
    </lineage>
</organism>
<name>A0A8S9P693_BRACR</name>
<gene>
    <name evidence="1" type="ORF">F2Q69_00005071</name>
</gene>
<protein>
    <submittedName>
        <fullName evidence="1">Uncharacterized protein</fullName>
    </submittedName>
</protein>
<accession>A0A8S9P693</accession>
<dbReference type="AlphaFoldDB" id="A0A8S9P693"/>
<comment type="caution">
    <text evidence="1">The sequence shown here is derived from an EMBL/GenBank/DDBJ whole genome shotgun (WGS) entry which is preliminary data.</text>
</comment>
<dbReference type="InterPro" id="IPR036691">
    <property type="entry name" value="Endo/exonu/phosph_ase_sf"/>
</dbReference>
<dbReference type="EMBL" id="QGKX02001521">
    <property type="protein sequence ID" value="KAF3508473.1"/>
    <property type="molecule type" value="Genomic_DNA"/>
</dbReference>